<dbReference type="GO" id="GO:0008690">
    <property type="term" value="F:3-deoxy-manno-octulosonate cytidylyltransferase activity"/>
    <property type="evidence" value="ECO:0007669"/>
    <property type="project" value="UniProtKB-EC"/>
</dbReference>
<protein>
    <submittedName>
        <fullName evidence="4">3-deoxy-manno-octulosonate cytidylyltransferase</fullName>
        <ecNumber evidence="4">2.7.7.38</ecNumber>
    </submittedName>
</protein>
<dbReference type="AlphaFoldDB" id="A0A7V5NX46"/>
<dbReference type="Gene3D" id="3.90.550.10">
    <property type="entry name" value="Spore Coat Polysaccharide Biosynthesis Protein SpsA, Chain A"/>
    <property type="match status" value="1"/>
</dbReference>
<dbReference type="Proteomes" id="UP000885806">
    <property type="component" value="Unassembled WGS sequence"/>
</dbReference>
<dbReference type="NCBIfam" id="NF003948">
    <property type="entry name" value="PRK05450.1-1"/>
    <property type="match status" value="1"/>
</dbReference>
<sequence>MSAQPTEHLRPLVVIPARMASSRLPGKPLADICGEPMIVRVLKAALAANTGPAIVACAEQQIKDVVDAAGGQAILTDPELPSGTDRVRAAADIYDPEGRFDCVVNLQGDMPTIDPTCLRAAVSVLEHTPDCDIATLAVATHDNQQKQDPNVVKAVLSLKTSAQGQALYFTRACAPSGDGPVWHHVGIYAYRRAALERFCGLPPSPLERRERLEQLRALEAGLRIDAALIDSEPHGVDTPEDLQRARDLIKRLPTEPNS</sequence>
<accession>A0A7V5NX46</accession>
<dbReference type="NCBIfam" id="NF003952">
    <property type="entry name" value="PRK05450.1-5"/>
    <property type="match status" value="1"/>
</dbReference>
<keyword evidence="2 4" id="KW-0548">Nucleotidyltransferase</keyword>
<dbReference type="NCBIfam" id="TIGR00466">
    <property type="entry name" value="kdsB"/>
    <property type="match status" value="1"/>
</dbReference>
<evidence type="ECO:0000256" key="1">
    <source>
        <dbReference type="ARBA" id="ARBA00022679"/>
    </source>
</evidence>
<evidence type="ECO:0000256" key="3">
    <source>
        <dbReference type="ARBA" id="ARBA00022985"/>
    </source>
</evidence>
<evidence type="ECO:0000256" key="2">
    <source>
        <dbReference type="ARBA" id="ARBA00022695"/>
    </source>
</evidence>
<dbReference type="CDD" id="cd02517">
    <property type="entry name" value="CMP-KDO-Synthetase"/>
    <property type="match status" value="1"/>
</dbReference>
<evidence type="ECO:0000313" key="4">
    <source>
        <dbReference type="EMBL" id="HHI88864.1"/>
    </source>
</evidence>
<dbReference type="EMBL" id="DROP01000192">
    <property type="protein sequence ID" value="HHI88864.1"/>
    <property type="molecule type" value="Genomic_DNA"/>
</dbReference>
<dbReference type="PANTHER" id="PTHR42866:SF2">
    <property type="entry name" value="3-DEOXY-MANNO-OCTULOSONATE CYTIDYLYLTRANSFERASE, MITOCHONDRIAL"/>
    <property type="match status" value="1"/>
</dbReference>
<dbReference type="InterPro" id="IPR029044">
    <property type="entry name" value="Nucleotide-diphossugar_trans"/>
</dbReference>
<name>A0A7V5NX46_9PROT</name>
<organism evidence="4">
    <name type="scientific">Hellea balneolensis</name>
    <dbReference type="NCBI Taxonomy" id="287478"/>
    <lineage>
        <taxon>Bacteria</taxon>
        <taxon>Pseudomonadati</taxon>
        <taxon>Pseudomonadota</taxon>
        <taxon>Alphaproteobacteria</taxon>
        <taxon>Maricaulales</taxon>
        <taxon>Robiginitomaculaceae</taxon>
        <taxon>Hellea</taxon>
    </lineage>
</organism>
<dbReference type="EC" id="2.7.7.38" evidence="4"/>
<keyword evidence="1 4" id="KW-0808">Transferase</keyword>
<dbReference type="SUPFAM" id="SSF53448">
    <property type="entry name" value="Nucleotide-diphospho-sugar transferases"/>
    <property type="match status" value="1"/>
</dbReference>
<dbReference type="PANTHER" id="PTHR42866">
    <property type="entry name" value="3-DEOXY-MANNO-OCTULOSONATE CYTIDYLYLTRANSFERASE"/>
    <property type="match status" value="1"/>
</dbReference>
<comment type="caution">
    <text evidence="4">The sequence shown here is derived from an EMBL/GenBank/DDBJ whole genome shotgun (WGS) entry which is preliminary data.</text>
</comment>
<reference evidence="4" key="1">
    <citation type="journal article" date="2020" name="mSystems">
        <title>Genome- and Community-Level Interaction Insights into Carbon Utilization and Element Cycling Functions of Hydrothermarchaeota in Hydrothermal Sediment.</title>
        <authorList>
            <person name="Zhou Z."/>
            <person name="Liu Y."/>
            <person name="Xu W."/>
            <person name="Pan J."/>
            <person name="Luo Z.H."/>
            <person name="Li M."/>
        </authorList>
    </citation>
    <scope>NUCLEOTIDE SEQUENCE [LARGE SCALE GENOMIC DNA]</scope>
    <source>
        <strain evidence="4">HyVt-538</strain>
    </source>
</reference>
<dbReference type="InterPro" id="IPR004528">
    <property type="entry name" value="KdsB"/>
</dbReference>
<gene>
    <name evidence="4" type="ORF">ENK01_02830</name>
</gene>
<keyword evidence="3" id="KW-0448">Lipopolysaccharide biosynthesis</keyword>
<dbReference type="GO" id="GO:0009103">
    <property type="term" value="P:lipopolysaccharide biosynthetic process"/>
    <property type="evidence" value="ECO:0007669"/>
    <property type="project" value="UniProtKB-KW"/>
</dbReference>
<proteinExistence type="predicted"/>
<dbReference type="Pfam" id="PF02348">
    <property type="entry name" value="CTP_transf_3"/>
    <property type="match status" value="1"/>
</dbReference>
<dbReference type="InterPro" id="IPR003329">
    <property type="entry name" value="Cytidylyl_trans"/>
</dbReference>
<dbReference type="GO" id="GO:0005829">
    <property type="term" value="C:cytosol"/>
    <property type="evidence" value="ECO:0007669"/>
    <property type="project" value="TreeGrafter"/>
</dbReference>